<dbReference type="EMBL" id="AJ697969">
    <property type="protein sequence ID" value="CAG27174.1"/>
    <property type="molecule type" value="Genomic_DNA"/>
</dbReference>
<feature type="region of interest" description="Disordered" evidence="1">
    <location>
        <begin position="545"/>
        <end position="570"/>
    </location>
</feature>
<accession>Q2Z101</accession>
<evidence type="ECO:0000256" key="1">
    <source>
        <dbReference type="SAM" id="MobiDB-lite"/>
    </source>
</evidence>
<reference evidence="2 3" key="1">
    <citation type="journal article" date="2002" name="Genetika">
        <title>Phenogenetic characterization of a group of giant Phi KZ-like bacteriophages of Pseudomonas aeruginosa].</title>
        <authorList>
            <person name="Burkal'tseva M.V."/>
            <person name="Krylov V.N."/>
            <person name="Pleteneva E.A."/>
            <person name="Shaburova O.V."/>
            <person name="Krylov S.V."/>
            <person name="Volckaert G."/>
            <person name="Sykilinda N.N."/>
            <person name="Kurochkina L.P."/>
            <person name="Mesyanzhinov V.V."/>
        </authorList>
    </citation>
    <scope>NUCLEOTIDE SEQUENCE [LARGE SCALE GENOMIC DNA]</scope>
</reference>
<feature type="compositionally biased region" description="Basic and acidic residues" evidence="1">
    <location>
        <begin position="560"/>
        <end position="570"/>
    </location>
</feature>
<sequence>MDRQLIKHIENSMPKFNKLLVDGFHQKEFSNALGVFDHSMRAILKSVEKRGVFYKKTVRASPREFIDYLINSSRKVFDVHKESLYPVKIWIQYKDRGGKLTDFYTYTMLPYTDKYGDLWLRGSLYNPQIVLAEQGLPVTKENALFVKVLGFKFKIGIEHFNFCQVFTDTGIETHRHTDINLAANRFYSPTESRKIKDSKTPVPLLAWYIFADMGFSTAMEEYAECDFRIGSLDALLNECKAEDRWEVFTGPKRASDNKPSLGDYVSLDIGIAVRNKSSSRKELSAVGLQYSCALLFIANCCSSYFDIERLDDPDYWKLIIGRCSVKAGDSDEYIMRLMYEHFDSIREYLDEDSIKKFAAKSIVVTNMFDLFNYIIANRSEIVQTTDRASAFNKDLASLEFTLDSLLTSANNFKHDIKNNSEINQKKVARFLTHNFPIKEIDNAQYANLILEPTPTDNPFVDYGLGCMPQHKVYTGGGKRKRGDFDTSDSSTFTHASLPFVHSFLRVTNPNPDARGFLNPSIYLINNRTTGLDPQFKELYERTDKRLKKREPWPWQTSSVHPDKSTEEPSQ</sequence>
<reference evidence="2 3" key="2">
    <citation type="journal article" date="2003" name="Res. Microbiol.">
        <title>Myoviridae bacteriophages of Pseudomonas aeruginosa: a long and complex evolutionary pathway.</title>
        <authorList>
            <person name="Krylov V.N."/>
            <person name="Pleteneva E.A."/>
            <person name="Bourkalsteva M.V."/>
            <person name="Shaburova O.V."/>
            <person name="Volckaert G."/>
            <person name="Sykilinda N.N."/>
            <person name="Kurochkina L.P."/>
            <person name="Mesyanzhinov V.V."/>
        </authorList>
    </citation>
    <scope>NUCLEOTIDE SEQUENCE [LARGE SCALE GENOMIC DNA]</scope>
</reference>
<dbReference type="Proteomes" id="UP000001239">
    <property type="component" value="Segment"/>
</dbReference>
<reference evidence="2 3" key="4">
    <citation type="journal article" date="2005" name="J. Mol. Biol.">
        <title>Genome comparison of Pseudomonas aeruginosa large phages.</title>
        <authorList>
            <person name="Hertveldt K."/>
            <person name="Lavigne R."/>
            <person name="Pleteneva E."/>
            <person name="Sernova N."/>
            <person name="Kurochkina L."/>
            <person name="Korchevskii R."/>
            <person name="Robben J."/>
            <person name="Mesyanzhinov V."/>
            <person name="Krylov V.N."/>
            <person name="Volckaert G."/>
        </authorList>
    </citation>
    <scope>NUCLEOTIDE SEQUENCE</scope>
</reference>
<name>Q2Z101_9CAUD</name>
<dbReference type="RefSeq" id="YP_418113.1">
    <property type="nucleotide sequence ID" value="NC_007623.1"/>
</dbReference>
<evidence type="ECO:0000313" key="2">
    <source>
        <dbReference type="EMBL" id="CAG27174.1"/>
    </source>
</evidence>
<reference evidence="2 3" key="3">
    <citation type="journal article" date="2004" name="Bioinformatics">
        <title>PHIRE, a deterministic approach to reveal regulatory elements in bacteriophage genomes.</title>
        <authorList>
            <person name="Lavigne R."/>
            <person name="Sun W.D."/>
            <person name="Volckaert G."/>
        </authorList>
    </citation>
    <scope>NUCLEOTIDE SEQUENCE [LARGE SCALE GENOMIC DNA]</scope>
</reference>
<organism evidence="2 3">
    <name type="scientific">Pseudomonas phage EL</name>
    <dbReference type="NCBI Taxonomy" id="273133"/>
    <lineage>
        <taxon>Viruses</taxon>
        <taxon>Duplodnaviria</taxon>
        <taxon>Heunggongvirae</taxon>
        <taxon>Uroviricota</taxon>
        <taxon>Caudoviricetes</taxon>
        <taxon>Chimalliviridae</taxon>
        <taxon>Elvirus</taxon>
        <taxon>Elvirus EL</taxon>
    </lineage>
</organism>
<evidence type="ECO:0000313" key="3">
    <source>
        <dbReference type="Proteomes" id="UP000001239"/>
    </source>
</evidence>
<proteinExistence type="predicted"/>
<dbReference type="GeneID" id="5176784"/>
<keyword evidence="3" id="KW-1185">Reference proteome</keyword>
<dbReference type="OrthoDB" id="1661at10239"/>
<protein>
    <submittedName>
        <fullName evidence="2">Uncharacterized protein</fullName>
    </submittedName>
</protein>
<dbReference type="KEGG" id="vg:5176784"/>